<reference evidence="1" key="1">
    <citation type="submission" date="2016-02" db="EMBL/GenBank/DDBJ databases">
        <title>WGS assembly of Manihot esculenta.</title>
        <authorList>
            <person name="Bredeson J.V."/>
            <person name="Prochnik S.E."/>
            <person name="Lyons J.B."/>
            <person name="Schmutz J."/>
            <person name="Grimwood J."/>
            <person name="Vrebalov J."/>
            <person name="Bart R.S."/>
            <person name="Amuge T."/>
            <person name="Ferguson M.E."/>
            <person name="Green R."/>
            <person name="Putnam N."/>
            <person name="Stites J."/>
            <person name="Rounsley S."/>
            <person name="Rokhsar D.S."/>
        </authorList>
    </citation>
    <scope>NUCLEOTIDE SEQUENCE [LARGE SCALE GENOMIC DNA]</scope>
    <source>
        <tissue evidence="1">Leaf</tissue>
    </source>
</reference>
<dbReference type="EMBL" id="CM004401">
    <property type="protein sequence ID" value="OAY27912.1"/>
    <property type="molecule type" value="Genomic_DNA"/>
</dbReference>
<evidence type="ECO:0000313" key="1">
    <source>
        <dbReference type="EMBL" id="OAY27912.1"/>
    </source>
</evidence>
<gene>
    <name evidence="1" type="ORF">MANES_15G026200</name>
</gene>
<dbReference type="Gene3D" id="3.40.50.1820">
    <property type="entry name" value="alpha/beta hydrolase"/>
    <property type="match status" value="1"/>
</dbReference>
<dbReference type="InterPro" id="IPR029058">
    <property type="entry name" value="AB_hydrolase_fold"/>
</dbReference>
<dbReference type="AlphaFoldDB" id="A0A2C9UE74"/>
<accession>A0A2C9UE74</accession>
<sequence length="108" mass="11689">MALRASIEGLNGDVKILGTYLAHFYFWGSKPVGSESSIDLVEGAPSLAGLGGCRLLVSVAEKDELMESGWKGEVELIEEEGEDHAFHILNYTENAKSLMKGLACFLVK</sequence>
<protein>
    <recommendedName>
        <fullName evidence="2">Alpha/beta hydrolase fold-3 domain-containing protein</fullName>
    </recommendedName>
</protein>
<proteinExistence type="predicted"/>
<organism evidence="1">
    <name type="scientific">Manihot esculenta</name>
    <name type="common">Cassava</name>
    <name type="synonym">Jatropha manihot</name>
    <dbReference type="NCBI Taxonomy" id="3983"/>
    <lineage>
        <taxon>Eukaryota</taxon>
        <taxon>Viridiplantae</taxon>
        <taxon>Streptophyta</taxon>
        <taxon>Embryophyta</taxon>
        <taxon>Tracheophyta</taxon>
        <taxon>Spermatophyta</taxon>
        <taxon>Magnoliopsida</taxon>
        <taxon>eudicotyledons</taxon>
        <taxon>Gunneridae</taxon>
        <taxon>Pentapetalae</taxon>
        <taxon>rosids</taxon>
        <taxon>fabids</taxon>
        <taxon>Malpighiales</taxon>
        <taxon>Euphorbiaceae</taxon>
        <taxon>Crotonoideae</taxon>
        <taxon>Manihoteae</taxon>
        <taxon>Manihot</taxon>
    </lineage>
</organism>
<evidence type="ECO:0008006" key="2">
    <source>
        <dbReference type="Google" id="ProtNLM"/>
    </source>
</evidence>
<name>A0A2C9UE74_MANES</name>
<dbReference type="STRING" id="3983.A0A2C9UE74"/>
<dbReference type="OMA" id="PREIMIR"/>